<dbReference type="EMBL" id="RYZH01000064">
    <property type="protein sequence ID" value="RUL83109.1"/>
    <property type="molecule type" value="Genomic_DNA"/>
</dbReference>
<gene>
    <name evidence="1" type="ORF">TsocGM_22740</name>
</gene>
<evidence type="ECO:0000313" key="2">
    <source>
        <dbReference type="Proteomes" id="UP000280296"/>
    </source>
</evidence>
<dbReference type="RefSeq" id="WP_126727753.1">
    <property type="nucleotide sequence ID" value="NZ_RYZH01000064.1"/>
</dbReference>
<comment type="caution">
    <text evidence="1">The sequence shown here is derived from an EMBL/GenBank/DDBJ whole genome shotgun (WGS) entry which is preliminary data.</text>
</comment>
<dbReference type="AlphaFoldDB" id="A0A432MDU2"/>
<reference evidence="1 2" key="1">
    <citation type="submission" date="2018-12" db="EMBL/GenBank/DDBJ databases">
        <authorList>
            <person name="Toschakov S.V."/>
        </authorList>
    </citation>
    <scope>NUCLEOTIDE SEQUENCE [LARGE SCALE GENOMIC DNA]</scope>
    <source>
        <strain evidence="1 2">GM2012</strain>
    </source>
</reference>
<proteinExistence type="predicted"/>
<evidence type="ECO:0000313" key="1">
    <source>
        <dbReference type="EMBL" id="RUL83109.1"/>
    </source>
</evidence>
<name>A0A432MDU2_9BACT</name>
<sequence length="75" mass="8042">MLIRVFDRGAATLIEAPADAVVHYGRVLGLPDLLEIRGTQGQEAVLLTESVAVSAARLGLYGLRLVEQQAARVRS</sequence>
<dbReference type="Proteomes" id="UP000280296">
    <property type="component" value="Unassembled WGS sequence"/>
</dbReference>
<keyword evidence="2" id="KW-1185">Reference proteome</keyword>
<accession>A0A432MDU2</accession>
<organism evidence="1 2">
    <name type="scientific">Tautonia sociabilis</name>
    <dbReference type="NCBI Taxonomy" id="2080755"/>
    <lineage>
        <taxon>Bacteria</taxon>
        <taxon>Pseudomonadati</taxon>
        <taxon>Planctomycetota</taxon>
        <taxon>Planctomycetia</taxon>
        <taxon>Isosphaerales</taxon>
        <taxon>Isosphaeraceae</taxon>
        <taxon>Tautonia</taxon>
    </lineage>
</organism>
<protein>
    <submittedName>
        <fullName evidence="1">Uncharacterized protein</fullName>
    </submittedName>
</protein>
<reference evidence="1 2" key="2">
    <citation type="submission" date="2019-01" db="EMBL/GenBank/DDBJ databases">
        <title>Tautonia sociabilis, a novel thermotolerant planctomycete of Isosphaeraceae family, isolated from a 4000 m deep subterranean habitat.</title>
        <authorList>
            <person name="Kovaleva O.L."/>
            <person name="Elcheninov A.G."/>
            <person name="Van Heerden E."/>
            <person name="Toshchakov S.V."/>
            <person name="Novikov A."/>
            <person name="Bonch-Osmolovskaya E.A."/>
            <person name="Kublanov I.V."/>
        </authorList>
    </citation>
    <scope>NUCLEOTIDE SEQUENCE [LARGE SCALE GENOMIC DNA]</scope>
    <source>
        <strain evidence="1 2">GM2012</strain>
    </source>
</reference>
<dbReference type="OrthoDB" id="9853066at2"/>